<keyword evidence="4" id="KW-0812">Transmembrane</keyword>
<reference evidence="8 9" key="1">
    <citation type="submission" date="2019-07" db="EMBL/GenBank/DDBJ databases">
        <title>Whole genome shotgun sequence of Clostridium butyricum NBRC 3858.</title>
        <authorList>
            <person name="Hosoyama A."/>
            <person name="Uohara A."/>
            <person name="Ohji S."/>
            <person name="Ichikawa N."/>
        </authorList>
    </citation>
    <scope>NUCLEOTIDE SEQUENCE [LARGE SCALE GENOMIC DNA]</scope>
    <source>
        <strain evidence="8 9">NBRC 3858</strain>
    </source>
</reference>
<evidence type="ECO:0000256" key="3">
    <source>
        <dbReference type="ARBA" id="ARBA00022670"/>
    </source>
</evidence>
<dbReference type="GO" id="GO:0006508">
    <property type="term" value="P:proteolysis"/>
    <property type="evidence" value="ECO:0007669"/>
    <property type="project" value="UniProtKB-KW"/>
</dbReference>
<dbReference type="SMART" id="SM00793">
    <property type="entry name" value="AgrB"/>
    <property type="match status" value="1"/>
</dbReference>
<dbReference type="RefSeq" id="WP_027636967.1">
    <property type="nucleotide sequence ID" value="NZ_BKBC01000141.1"/>
</dbReference>
<dbReference type="InterPro" id="IPR006741">
    <property type="entry name" value="AgrB"/>
</dbReference>
<name>A0A0Q0XYH6_CLOBU</name>
<evidence type="ECO:0000256" key="7">
    <source>
        <dbReference type="ARBA" id="ARBA00023136"/>
    </source>
</evidence>
<accession>A0A0Q0XYH6</accession>
<evidence type="ECO:0000313" key="8">
    <source>
        <dbReference type="EMBL" id="GEQ23530.1"/>
    </source>
</evidence>
<dbReference type="GO" id="GO:0016020">
    <property type="term" value="C:membrane"/>
    <property type="evidence" value="ECO:0007669"/>
    <property type="project" value="InterPro"/>
</dbReference>
<evidence type="ECO:0000256" key="4">
    <source>
        <dbReference type="ARBA" id="ARBA00022692"/>
    </source>
</evidence>
<evidence type="ECO:0000256" key="5">
    <source>
        <dbReference type="ARBA" id="ARBA00022801"/>
    </source>
</evidence>
<gene>
    <name evidence="8" type="ORF">CBU02nite_40360</name>
</gene>
<proteinExistence type="predicted"/>
<evidence type="ECO:0000256" key="1">
    <source>
        <dbReference type="ARBA" id="ARBA00022475"/>
    </source>
</evidence>
<dbReference type="GO" id="GO:0009372">
    <property type="term" value="P:quorum sensing"/>
    <property type="evidence" value="ECO:0007669"/>
    <property type="project" value="UniProtKB-KW"/>
</dbReference>
<dbReference type="Pfam" id="PF04647">
    <property type="entry name" value="AgrB"/>
    <property type="match status" value="1"/>
</dbReference>
<dbReference type="EMBL" id="BKBC01000141">
    <property type="protein sequence ID" value="GEQ23530.1"/>
    <property type="molecule type" value="Genomic_DNA"/>
</dbReference>
<comment type="caution">
    <text evidence="8">The sequence shown here is derived from an EMBL/GenBank/DDBJ whole genome shotgun (WGS) entry which is preliminary data.</text>
</comment>
<dbReference type="GO" id="GO:0008233">
    <property type="term" value="F:peptidase activity"/>
    <property type="evidence" value="ECO:0007669"/>
    <property type="project" value="UniProtKB-KW"/>
</dbReference>
<evidence type="ECO:0000256" key="6">
    <source>
        <dbReference type="ARBA" id="ARBA00022989"/>
    </source>
</evidence>
<evidence type="ECO:0000313" key="9">
    <source>
        <dbReference type="Proteomes" id="UP000321089"/>
    </source>
</evidence>
<dbReference type="Proteomes" id="UP000321089">
    <property type="component" value="Unassembled WGS sequence"/>
</dbReference>
<keyword evidence="7" id="KW-0472">Membrane</keyword>
<organism evidence="8 9">
    <name type="scientific">Clostridium butyricum</name>
    <dbReference type="NCBI Taxonomy" id="1492"/>
    <lineage>
        <taxon>Bacteria</taxon>
        <taxon>Bacillati</taxon>
        <taxon>Bacillota</taxon>
        <taxon>Clostridia</taxon>
        <taxon>Eubacteriales</taxon>
        <taxon>Clostridiaceae</taxon>
        <taxon>Clostridium</taxon>
    </lineage>
</organism>
<keyword evidence="3" id="KW-0645">Protease</keyword>
<keyword evidence="5" id="KW-0378">Hydrolase</keyword>
<evidence type="ECO:0000256" key="2">
    <source>
        <dbReference type="ARBA" id="ARBA00022654"/>
    </source>
</evidence>
<dbReference type="AlphaFoldDB" id="A0A0Q0XYH6"/>
<sequence length="209" mass="23765">MLKIENLCEKISDYISRELSFDEDKKSVINYGIFASIQMIFCIMLVIIFGFIFNVMVEALIVSFTTSILRKSSGGVHASSPGKCAIIGTISTIIMALVSKKIYMNFIFNLLIGVIIFVFAYYIIYKLAPVDSISKPIKSAKKRIRLKKITITTMNIYLMIVTINILGYLITQKYQLLIYSMCIYMGILWQVFSLTKKGHVVLTKIDSLF</sequence>
<protein>
    <submittedName>
        <fullName evidence="8">Accessory gene regulator protein B</fullName>
    </submittedName>
</protein>
<keyword evidence="2" id="KW-0673">Quorum sensing</keyword>
<keyword evidence="1" id="KW-1003">Cell membrane</keyword>
<keyword evidence="6" id="KW-1133">Transmembrane helix</keyword>